<dbReference type="RefSeq" id="WP_014084494.1">
    <property type="nucleotide sequence ID" value="NC_016001.1"/>
</dbReference>
<protein>
    <submittedName>
        <fullName evidence="2">Uncharacterized protein</fullName>
    </submittedName>
</protein>
<feature type="transmembrane region" description="Helical" evidence="1">
    <location>
        <begin position="6"/>
        <end position="25"/>
    </location>
</feature>
<feature type="transmembrane region" description="Helical" evidence="1">
    <location>
        <begin position="37"/>
        <end position="59"/>
    </location>
</feature>
<keyword evidence="1" id="KW-0812">Transmembrane</keyword>
<proteinExistence type="predicted"/>
<reference evidence="2 3" key="1">
    <citation type="journal article" date="2011" name="Appl. Environ. Microbiol.">
        <title>Complete genome sequence of the fish pathogen Flavobacterium branchiophilum.</title>
        <authorList>
            <consortium name="1:IP"/>
            <consortium name="Microbial Evolutionary Genomics,F-75015 Paris"/>
            <consortium name="France 2:CNRS"/>
            <consortium name="URA2171"/>
            <consortium name="F-75015 Paris,France 3:Unite de Virologie et Immunologie Mol."/>
            <consortium name="INRA,78352 Jouy en Josas Cedex"/>
            <consortium name="France. 4:Unite de Mathemathique"/>
            <consortium name="Informatique et Genome,INRA"/>
            <consortium name="78352 Jouy en Josas Cedex"/>
            <consortium name="France. 5:CEA/Genoscope"/>
            <consortium name="Evry"/>
            <consortium name="France"/>
            <person name="Touchon M."/>
            <person name="Barbier P."/>
            <person name="Bernardet J.F."/>
            <person name="Loux V."/>
            <person name="Vacherie B."/>
            <person name="Barbe V."/>
            <person name="Rocha E.P."/>
            <person name="Duchaud E."/>
        </authorList>
    </citation>
    <scope>NUCLEOTIDE SEQUENCE [LARGE SCALE GENOMIC DNA]</scope>
    <source>
        <strain evidence="2 3">FL-15</strain>
    </source>
</reference>
<dbReference type="HOGENOM" id="CLU_2769788_0_0_10"/>
<sequence>MDNLYNFLLIIIFMCIGLYFLYTTYKKPAPYYSTDIKGYVAGILFVMMALLSLFGKFSILEAIQGLFNK</sequence>
<keyword evidence="1" id="KW-0472">Membrane</keyword>
<dbReference type="STRING" id="1034807.FBFL15_1986"/>
<keyword evidence="3" id="KW-1185">Reference proteome</keyword>
<dbReference type="EMBL" id="FQ859183">
    <property type="protein sequence ID" value="CCB70029.1"/>
    <property type="molecule type" value="Genomic_DNA"/>
</dbReference>
<evidence type="ECO:0000256" key="1">
    <source>
        <dbReference type="SAM" id="Phobius"/>
    </source>
</evidence>
<name>G2Z274_FLABF</name>
<evidence type="ECO:0000313" key="2">
    <source>
        <dbReference type="EMBL" id="CCB70029.1"/>
    </source>
</evidence>
<keyword evidence="1" id="KW-1133">Transmembrane helix</keyword>
<gene>
    <name evidence="2" type="ordered locus">FBFL15_1986</name>
</gene>
<dbReference type="AlphaFoldDB" id="G2Z274"/>
<evidence type="ECO:0000313" key="3">
    <source>
        <dbReference type="Proteomes" id="UP000009186"/>
    </source>
</evidence>
<accession>G2Z274</accession>
<organism evidence="2 3">
    <name type="scientific">Flavobacterium branchiophilum (strain FL-15)</name>
    <dbReference type="NCBI Taxonomy" id="1034807"/>
    <lineage>
        <taxon>Bacteria</taxon>
        <taxon>Pseudomonadati</taxon>
        <taxon>Bacteroidota</taxon>
        <taxon>Flavobacteriia</taxon>
        <taxon>Flavobacteriales</taxon>
        <taxon>Flavobacteriaceae</taxon>
        <taxon>Flavobacterium</taxon>
    </lineage>
</organism>
<dbReference type="Proteomes" id="UP000009186">
    <property type="component" value="Chromosome"/>
</dbReference>
<dbReference type="KEGG" id="fbr:FBFL15_1986"/>